<reference evidence="2 3" key="1">
    <citation type="submission" date="2013-11" db="EMBL/GenBank/DDBJ databases">
        <title>The Genome Sequence of Phytophthora parasitica CJ05E6.</title>
        <authorList>
            <consortium name="The Broad Institute Genomics Platform"/>
            <person name="Russ C."/>
            <person name="Tyler B."/>
            <person name="Panabieres F."/>
            <person name="Shan W."/>
            <person name="Tripathy S."/>
            <person name="Grunwald N."/>
            <person name="Machado M."/>
            <person name="Johnson C.S."/>
            <person name="Arredondo F."/>
            <person name="Hong C."/>
            <person name="Coffey M."/>
            <person name="Young S.K."/>
            <person name="Zeng Q."/>
            <person name="Gargeya S."/>
            <person name="Fitzgerald M."/>
            <person name="Abouelleil A."/>
            <person name="Alvarado L."/>
            <person name="Chapman S.B."/>
            <person name="Gainer-Dewar J."/>
            <person name="Goldberg J."/>
            <person name="Griggs A."/>
            <person name="Gujja S."/>
            <person name="Hansen M."/>
            <person name="Howarth C."/>
            <person name="Imamovic A."/>
            <person name="Ireland A."/>
            <person name="Larimer J."/>
            <person name="McCowan C."/>
            <person name="Murphy C."/>
            <person name="Pearson M."/>
            <person name="Poon T.W."/>
            <person name="Priest M."/>
            <person name="Roberts A."/>
            <person name="Saif S."/>
            <person name="Shea T."/>
            <person name="Sykes S."/>
            <person name="Wortman J."/>
            <person name="Nusbaum C."/>
            <person name="Birren B."/>
        </authorList>
    </citation>
    <scope>NUCLEOTIDE SEQUENCE [LARGE SCALE GENOMIC DNA]</scope>
    <source>
        <strain evidence="2 3">CJ05E6</strain>
    </source>
</reference>
<name>W2JK78_PHYNI</name>
<protein>
    <submittedName>
        <fullName evidence="2">Uncharacterized protein</fullName>
    </submittedName>
</protein>
<evidence type="ECO:0000313" key="3">
    <source>
        <dbReference type="Proteomes" id="UP000053864"/>
    </source>
</evidence>
<dbReference type="VEuPathDB" id="FungiDB:PPTG_08364"/>
<dbReference type="Proteomes" id="UP000053864">
    <property type="component" value="Unassembled WGS sequence"/>
</dbReference>
<dbReference type="AlphaFoldDB" id="W2JK78"/>
<dbReference type="EMBL" id="KI671451">
    <property type="protein sequence ID" value="ETL46836.1"/>
    <property type="molecule type" value="Genomic_DNA"/>
</dbReference>
<accession>W2JK78</accession>
<evidence type="ECO:0000256" key="1">
    <source>
        <dbReference type="SAM" id="MobiDB-lite"/>
    </source>
</evidence>
<feature type="region of interest" description="Disordered" evidence="1">
    <location>
        <begin position="178"/>
        <end position="216"/>
    </location>
</feature>
<organism evidence="2 3">
    <name type="scientific">Phytophthora nicotianae</name>
    <name type="common">Potato buckeye rot agent</name>
    <name type="synonym">Phytophthora parasitica</name>
    <dbReference type="NCBI Taxonomy" id="4792"/>
    <lineage>
        <taxon>Eukaryota</taxon>
        <taxon>Sar</taxon>
        <taxon>Stramenopiles</taxon>
        <taxon>Oomycota</taxon>
        <taxon>Peronosporomycetes</taxon>
        <taxon>Peronosporales</taxon>
        <taxon>Peronosporaceae</taxon>
        <taxon>Phytophthora</taxon>
    </lineage>
</organism>
<evidence type="ECO:0000313" key="2">
    <source>
        <dbReference type="EMBL" id="ETL46836.1"/>
    </source>
</evidence>
<proteinExistence type="predicted"/>
<feature type="non-terminal residue" evidence="2">
    <location>
        <position position="1"/>
    </location>
</feature>
<gene>
    <name evidence="2" type="ORF">L916_03343</name>
</gene>
<sequence>LRCWSTKQSAHSQLTTKQAKHQEHAYISPQPSSAMKLLHHLLVSAALMATTTTSVAAQELDVSDFGSGSSEDTTKFLRGSDPNYDDVELYTFPDEDEDAMALIPAAAVEVEIDLDDDGEGIEVEFVPVHEESDPAMVPTILIKIDDSELVLDDDGEDTVQEQIMPEDNEAEYDRHLRSLVDPAPAGQIQLAETTAPTEKVTPPSNLEKPNLRGGAH</sequence>